<reference evidence="2" key="1">
    <citation type="journal article" date="2014" name="Int. J. Syst. Evol. Microbiol.">
        <title>Complete genome sequence of Corynebacterium casei LMG S-19264T (=DSM 44701T), isolated from a smear-ripened cheese.</title>
        <authorList>
            <consortium name="US DOE Joint Genome Institute (JGI-PGF)"/>
            <person name="Walter F."/>
            <person name="Albersmeier A."/>
            <person name="Kalinowski J."/>
            <person name="Ruckert C."/>
        </authorList>
    </citation>
    <scope>NUCLEOTIDE SEQUENCE</scope>
    <source>
        <strain evidence="2">KCTC 12719</strain>
    </source>
</reference>
<feature type="coiled-coil region" evidence="1">
    <location>
        <begin position="21"/>
        <end position="55"/>
    </location>
</feature>
<gene>
    <name evidence="2" type="ORF">GCM10007103_11170</name>
</gene>
<dbReference type="EMBL" id="BMXB01000002">
    <property type="protein sequence ID" value="GHA31345.1"/>
    <property type="molecule type" value="Genomic_DNA"/>
</dbReference>
<comment type="caution">
    <text evidence="2">The sequence shown here is derived from an EMBL/GenBank/DDBJ whole genome shotgun (WGS) entry which is preliminary data.</text>
</comment>
<dbReference type="AlphaFoldDB" id="A0A918VX22"/>
<evidence type="ECO:0000313" key="2">
    <source>
        <dbReference type="EMBL" id="GHA31345.1"/>
    </source>
</evidence>
<protein>
    <recommendedName>
        <fullName evidence="4">Hydrolase</fullName>
    </recommendedName>
</protein>
<evidence type="ECO:0008006" key="4">
    <source>
        <dbReference type="Google" id="ProtNLM"/>
    </source>
</evidence>
<keyword evidence="3" id="KW-1185">Reference proteome</keyword>
<dbReference type="RefSeq" id="WP_189603716.1">
    <property type="nucleotide sequence ID" value="NZ_BMXB01000002.1"/>
</dbReference>
<accession>A0A918VX22</accession>
<keyword evidence="1" id="KW-0175">Coiled coil</keyword>
<proteinExistence type="predicted"/>
<dbReference type="Proteomes" id="UP000610456">
    <property type="component" value="Unassembled WGS sequence"/>
</dbReference>
<evidence type="ECO:0000313" key="3">
    <source>
        <dbReference type="Proteomes" id="UP000610456"/>
    </source>
</evidence>
<name>A0A918VX22_9FLAO</name>
<sequence>MRKSLLLYFSVFMVLVVIFQYVSAKNMVESKDRQIKSLREDIDELKASNNSMASENSSAETFSFSGNEDALTYFEDRGYDPTEVAQLVKDQIIGRNSASEDNDLVPYEGMEGFMRINQIKILNHKWIIANFTDGTYWGEVFMTFELDENKNLILETEKALLYPRNQ</sequence>
<reference evidence="2" key="2">
    <citation type="submission" date="2020-09" db="EMBL/GenBank/DDBJ databases">
        <authorList>
            <person name="Sun Q."/>
            <person name="Kim S."/>
        </authorList>
    </citation>
    <scope>NUCLEOTIDE SEQUENCE</scope>
    <source>
        <strain evidence="2">KCTC 12719</strain>
    </source>
</reference>
<evidence type="ECO:0000256" key="1">
    <source>
        <dbReference type="SAM" id="Coils"/>
    </source>
</evidence>
<organism evidence="2 3">
    <name type="scientific">Salinimicrobium marinum</name>
    <dbReference type="NCBI Taxonomy" id="680283"/>
    <lineage>
        <taxon>Bacteria</taxon>
        <taxon>Pseudomonadati</taxon>
        <taxon>Bacteroidota</taxon>
        <taxon>Flavobacteriia</taxon>
        <taxon>Flavobacteriales</taxon>
        <taxon>Flavobacteriaceae</taxon>
        <taxon>Salinimicrobium</taxon>
    </lineage>
</organism>